<protein>
    <recommendedName>
        <fullName evidence="1">2EXR domain-containing protein</fullName>
    </recommendedName>
</protein>
<gene>
    <name evidence="2" type="ORF">C2S_3572</name>
</gene>
<organism evidence="2 3">
    <name type="scientific">Fusarium fujikuroi</name>
    <name type="common">Bakanae and foot rot disease fungus</name>
    <name type="synonym">Gibberella fujikuroi</name>
    <dbReference type="NCBI Taxonomy" id="5127"/>
    <lineage>
        <taxon>Eukaryota</taxon>
        <taxon>Fungi</taxon>
        <taxon>Dikarya</taxon>
        <taxon>Ascomycota</taxon>
        <taxon>Pezizomycotina</taxon>
        <taxon>Sordariomycetes</taxon>
        <taxon>Hypocreomycetidae</taxon>
        <taxon>Hypocreales</taxon>
        <taxon>Nectriaceae</taxon>
        <taxon>Fusarium</taxon>
        <taxon>Fusarium fujikuroi species complex</taxon>
    </lineage>
</organism>
<evidence type="ECO:0000259" key="1">
    <source>
        <dbReference type="Pfam" id="PF20150"/>
    </source>
</evidence>
<evidence type="ECO:0000313" key="2">
    <source>
        <dbReference type="EMBL" id="VTT57939.1"/>
    </source>
</evidence>
<dbReference type="EMBL" id="CABFJX010000013">
    <property type="protein sequence ID" value="VTT57939.1"/>
    <property type="molecule type" value="Genomic_DNA"/>
</dbReference>
<evidence type="ECO:0000313" key="3">
    <source>
        <dbReference type="Proteomes" id="UP000760494"/>
    </source>
</evidence>
<dbReference type="PANTHER" id="PTHR35910:SF1">
    <property type="entry name" value="2EXR DOMAIN-CONTAINING PROTEIN"/>
    <property type="match status" value="1"/>
</dbReference>
<dbReference type="Proteomes" id="UP000760494">
    <property type="component" value="Unassembled WGS sequence"/>
</dbReference>
<feature type="domain" description="2EXR" evidence="1">
    <location>
        <begin position="46"/>
        <end position="174"/>
    </location>
</feature>
<proteinExistence type="predicted"/>
<sequence>MQDCSQYTEATSPTLHLGGILIQSPNIIAQPLHLLFWATSKMASAFHLFSALPRELRLKIWEDAIRPDLPAVHTLRLHVPGSRVLGRPQDTIHFPRRRSAYRLISQTGNCLSIPLWNKYLAVIDSDSDFNISPYLTDVGLWTACHESRLTIQKHLKNKPFQYTRFPSWKGYYISGGPPLYLTICYSNDLVILKLDRFNFRKWGRETLGRLQDMRNIGIEYRHKWAIELYEEDERGTEADMTHILPPILYDISPSPINICSLFLSLTPPSSQYPRPAQKIMDERTFHLFPQLPPELREQIWLMAIRPDKPGVHTFRLYHPELDNSRHAQDIIGSAPKKPSFWHRQNIPPCPYRLALPAWNKYPDSTDGSSDHDISTYLIDSSLSSVCQESRSMMKRVFKEDNASSRRLLASTTAHYLSGSATSYITIHRRKDLIVLQFDDMLKFNWDFLDVLFHTNKWFPDGVVSLGIEYNIEWGMDIDASPYDKLAELACGSWVSTNIWLIDHNLKRREGTCHQKDSLKRSYKYPELNEPFYANDRTFIKVNLRKKDDCMDHWKYLKLISERFLYLFY</sequence>
<dbReference type="InterPro" id="IPR045518">
    <property type="entry name" value="2EXR"/>
</dbReference>
<accession>A0A9Q9U5D2</accession>
<comment type="caution">
    <text evidence="2">The sequence shown here is derived from an EMBL/GenBank/DDBJ whole genome shotgun (WGS) entry which is preliminary data.</text>
</comment>
<feature type="domain" description="2EXR" evidence="1">
    <location>
        <begin position="285"/>
        <end position="400"/>
    </location>
</feature>
<reference evidence="2" key="1">
    <citation type="submission" date="2019-05" db="EMBL/GenBank/DDBJ databases">
        <authorList>
            <person name="Piombo E."/>
        </authorList>
    </citation>
    <scope>NUCLEOTIDE SEQUENCE</scope>
    <source>
        <strain evidence="2">C2S</strain>
    </source>
</reference>
<name>A0A9Q9U5D2_FUSFU</name>
<dbReference type="AlphaFoldDB" id="A0A9Q9U5D2"/>
<dbReference type="Pfam" id="PF20150">
    <property type="entry name" value="2EXR"/>
    <property type="match status" value="2"/>
</dbReference>
<dbReference type="PANTHER" id="PTHR35910">
    <property type="entry name" value="2EXR DOMAIN-CONTAINING PROTEIN"/>
    <property type="match status" value="1"/>
</dbReference>